<dbReference type="NCBIfam" id="NF005111">
    <property type="entry name" value="PRK06545.2-3"/>
    <property type="match status" value="1"/>
</dbReference>
<evidence type="ECO:0000256" key="1">
    <source>
        <dbReference type="ARBA" id="ARBA00005067"/>
    </source>
</evidence>
<dbReference type="InterPro" id="IPR008927">
    <property type="entry name" value="6-PGluconate_DH-like_C_sf"/>
</dbReference>
<evidence type="ECO:0000256" key="5">
    <source>
        <dbReference type="ARBA" id="ARBA00022498"/>
    </source>
</evidence>
<dbReference type="PROSITE" id="PS51176">
    <property type="entry name" value="PDH_ADH"/>
    <property type="match status" value="1"/>
</dbReference>
<dbReference type="AlphaFoldDB" id="A0A0K2RXF0"/>
<reference evidence="11" key="1">
    <citation type="submission" date="2015-08" db="EMBL/GenBank/DDBJ databases">
        <title>Complete genome sequence of Rothia mucilaginosa strain NUM-Rm6536.</title>
        <authorList>
            <person name="Nambu T."/>
        </authorList>
    </citation>
    <scope>NUCLEOTIDE SEQUENCE [LARGE SCALE GENOMIC DNA]</scope>
    <source>
        <strain evidence="11">NUM-Rm6536</strain>
    </source>
</reference>
<dbReference type="InterPro" id="IPR036291">
    <property type="entry name" value="NAD(P)-bd_dom_sf"/>
</dbReference>
<accession>A0A0K2RXF0</accession>
<evidence type="ECO:0000256" key="6">
    <source>
        <dbReference type="ARBA" id="ARBA00023002"/>
    </source>
</evidence>
<evidence type="ECO:0000256" key="7">
    <source>
        <dbReference type="ARBA" id="ARBA00023027"/>
    </source>
</evidence>
<evidence type="ECO:0000313" key="11">
    <source>
        <dbReference type="Proteomes" id="UP000066203"/>
    </source>
</evidence>
<dbReference type="InterPro" id="IPR050812">
    <property type="entry name" value="Preph/Arog_dehydrog"/>
</dbReference>
<dbReference type="SUPFAM" id="SSF51735">
    <property type="entry name" value="NAD(P)-binding Rossmann-fold domains"/>
    <property type="match status" value="1"/>
</dbReference>
<dbReference type="InterPro" id="IPR002912">
    <property type="entry name" value="ACT_dom"/>
</dbReference>
<evidence type="ECO:0000256" key="8">
    <source>
        <dbReference type="ARBA" id="ARBA00023141"/>
    </source>
</evidence>
<dbReference type="InterPro" id="IPR003099">
    <property type="entry name" value="Prephen_DH"/>
</dbReference>
<evidence type="ECO:0000256" key="3">
    <source>
        <dbReference type="ARBA" id="ARBA00012068"/>
    </source>
</evidence>
<dbReference type="InterPro" id="IPR046826">
    <property type="entry name" value="PDH_N"/>
</dbReference>
<dbReference type="GO" id="GO:0006571">
    <property type="term" value="P:tyrosine biosynthetic process"/>
    <property type="evidence" value="ECO:0007669"/>
    <property type="project" value="UniProtKB-UniPathway"/>
</dbReference>
<comment type="similarity">
    <text evidence="2">Belongs to the prephenate/arogenate dehydrogenase family.</text>
</comment>
<dbReference type="NCBIfam" id="NF005112">
    <property type="entry name" value="PRK06545.2-4"/>
    <property type="match status" value="1"/>
</dbReference>
<dbReference type="SUPFAM" id="SSF55021">
    <property type="entry name" value="ACT-like"/>
    <property type="match status" value="1"/>
</dbReference>
<dbReference type="GO" id="GO:0070403">
    <property type="term" value="F:NAD+ binding"/>
    <property type="evidence" value="ECO:0007669"/>
    <property type="project" value="InterPro"/>
</dbReference>
<protein>
    <recommendedName>
        <fullName evidence="4">Prephenate dehydrogenase</fullName>
        <ecNumber evidence="3">1.3.1.12</ecNumber>
    </recommendedName>
</protein>
<keyword evidence="8" id="KW-0028">Amino-acid biosynthesis</keyword>
<dbReference type="EC" id="1.3.1.12" evidence="3"/>
<keyword evidence="7" id="KW-0520">NAD</keyword>
<dbReference type="SUPFAM" id="SSF48179">
    <property type="entry name" value="6-phosphogluconate dehydrogenase C-terminal domain-like"/>
    <property type="match status" value="1"/>
</dbReference>
<dbReference type="UniPathway" id="UPA00122">
    <property type="reaction ID" value="UER00961"/>
</dbReference>
<dbReference type="Gene3D" id="3.40.50.720">
    <property type="entry name" value="NAD(P)-binding Rossmann-like Domain"/>
    <property type="match status" value="1"/>
</dbReference>
<dbReference type="GO" id="GO:0004665">
    <property type="term" value="F:prephenate dehydrogenase (NADP+) activity"/>
    <property type="evidence" value="ECO:0007669"/>
    <property type="project" value="InterPro"/>
</dbReference>
<dbReference type="GO" id="GO:0008977">
    <property type="term" value="F:prephenate dehydrogenase (NAD+) activity"/>
    <property type="evidence" value="ECO:0007669"/>
    <property type="project" value="UniProtKB-EC"/>
</dbReference>
<evidence type="ECO:0000313" key="10">
    <source>
        <dbReference type="EMBL" id="BAS19470.1"/>
    </source>
</evidence>
<comment type="pathway">
    <text evidence="1">Amino-acid biosynthesis; L-tyrosine biosynthesis; (4-hydroxyphenyl)pyruvate from prephenate (NAD(+) route): step 1/1.</text>
</comment>
<name>A0A0K2RXF0_9MICC</name>
<keyword evidence="6" id="KW-0560">Oxidoreductase</keyword>
<evidence type="ECO:0000256" key="9">
    <source>
        <dbReference type="ARBA" id="ARBA00049260"/>
    </source>
</evidence>
<dbReference type="PATRIC" id="fig|43675.28.peg.228"/>
<dbReference type="RefSeq" id="WP_060823703.1">
    <property type="nucleotide sequence ID" value="NZ_AP014938.1"/>
</dbReference>
<comment type="catalytic activity">
    <reaction evidence="9">
        <text>prephenate + NAD(+) = 3-(4-hydroxyphenyl)pyruvate + CO2 + NADH</text>
        <dbReference type="Rhea" id="RHEA:13869"/>
        <dbReference type="ChEBI" id="CHEBI:16526"/>
        <dbReference type="ChEBI" id="CHEBI:29934"/>
        <dbReference type="ChEBI" id="CHEBI:36242"/>
        <dbReference type="ChEBI" id="CHEBI:57540"/>
        <dbReference type="ChEBI" id="CHEBI:57945"/>
        <dbReference type="EC" id="1.3.1.12"/>
    </reaction>
</comment>
<dbReference type="InterPro" id="IPR046825">
    <property type="entry name" value="PDH_C"/>
</dbReference>
<sequence length="389" mass="40332">MSLPAELSASELPIDSTLTGPVLIIGSGLLGASIGLGLRAAGCEDVYVQDISPTAEAVAQDIGAGTSFSTLSEEERAAFAPQLVVVAAPPDSAGAVCARALNTYAPRPEAGYPGAVVTDVASVKVQPLADVLASGADASRYVGSHPMAGREKSGPVAARGELFQARPWIICEHNSVRPECVRLVRSVAVELGAIVTSLGVEEHDQTVALISHVPQAMSSLLASRLQDTPLYALSLAGQGLRDTVRIAASDPTLWVQIFAANADPIVQTLYGVRDDLNRLIATLENPTASGARLDLAQLMSEGNAGVSRIPGKHGTAPAAFAKMTVLVDDTPGTLARLLAEIGELGANLEDLRLEHSTGAPVGMAEISVNPSIHEALVRDLSARGWRVVK</sequence>
<keyword evidence="8" id="KW-0057">Aromatic amino acid biosynthesis</keyword>
<dbReference type="EMBL" id="AP014938">
    <property type="protein sequence ID" value="BAS19470.1"/>
    <property type="molecule type" value="Genomic_DNA"/>
</dbReference>
<dbReference type="PANTHER" id="PTHR21363">
    <property type="entry name" value="PREPHENATE DEHYDROGENASE"/>
    <property type="match status" value="1"/>
</dbReference>
<dbReference type="Pfam" id="PF02153">
    <property type="entry name" value="PDH_N"/>
    <property type="match status" value="1"/>
</dbReference>
<dbReference type="Pfam" id="PF20463">
    <property type="entry name" value="PDH_C"/>
    <property type="match status" value="1"/>
</dbReference>
<gene>
    <name evidence="10" type="ORF">RM6536_0223</name>
</gene>
<evidence type="ECO:0000256" key="2">
    <source>
        <dbReference type="ARBA" id="ARBA00007964"/>
    </source>
</evidence>
<dbReference type="PROSITE" id="PS51671">
    <property type="entry name" value="ACT"/>
    <property type="match status" value="1"/>
</dbReference>
<organism evidence="10">
    <name type="scientific">Rothia mucilaginosa</name>
    <dbReference type="NCBI Taxonomy" id="43675"/>
    <lineage>
        <taxon>Bacteria</taxon>
        <taxon>Bacillati</taxon>
        <taxon>Actinomycetota</taxon>
        <taxon>Actinomycetes</taxon>
        <taxon>Micrococcales</taxon>
        <taxon>Micrococcaceae</taxon>
        <taxon>Rothia</taxon>
    </lineage>
</organism>
<dbReference type="Proteomes" id="UP000066203">
    <property type="component" value="Chromosome"/>
</dbReference>
<dbReference type="Gene3D" id="1.10.3660.10">
    <property type="entry name" value="6-phosphogluconate dehydrogenase C-terminal like domain"/>
    <property type="match status" value="1"/>
</dbReference>
<proteinExistence type="inferred from homology"/>
<keyword evidence="5" id="KW-0827">Tyrosine biosynthesis</keyword>
<evidence type="ECO:0000256" key="4">
    <source>
        <dbReference type="ARBA" id="ARBA00016891"/>
    </source>
</evidence>
<dbReference type="PANTHER" id="PTHR21363:SF0">
    <property type="entry name" value="PREPHENATE DEHYDROGENASE [NADP(+)]"/>
    <property type="match status" value="1"/>
</dbReference>
<dbReference type="InterPro" id="IPR045865">
    <property type="entry name" value="ACT-like_dom_sf"/>
</dbReference>